<evidence type="ECO:0000256" key="5">
    <source>
        <dbReference type="ARBA" id="ARBA00013194"/>
    </source>
</evidence>
<gene>
    <name evidence="12" type="ORF">AYI68_g3333</name>
</gene>
<evidence type="ECO:0000256" key="6">
    <source>
        <dbReference type="ARBA" id="ARBA00023110"/>
    </source>
</evidence>
<accession>A0A1R0H088</accession>
<proteinExistence type="inferred from homology"/>
<evidence type="ECO:0000313" key="13">
    <source>
        <dbReference type="Proteomes" id="UP000187455"/>
    </source>
</evidence>
<keyword evidence="9" id="KW-0694">RNA-binding</keyword>
<feature type="non-terminal residue" evidence="12">
    <location>
        <position position="1"/>
    </location>
</feature>
<dbReference type="Gene3D" id="3.30.70.330">
    <property type="match status" value="1"/>
</dbReference>
<dbReference type="PANTHER" id="PTHR45843:SF1">
    <property type="entry name" value="PEPTIDYL-PROLYL CIS-TRANS ISOMERASE-LIKE 4"/>
    <property type="match status" value="1"/>
</dbReference>
<evidence type="ECO:0000256" key="1">
    <source>
        <dbReference type="ARBA" id="ARBA00000971"/>
    </source>
</evidence>
<dbReference type="PROSITE" id="PS50102">
    <property type="entry name" value="RRM"/>
    <property type="match status" value="1"/>
</dbReference>
<feature type="compositionally biased region" description="Low complexity" evidence="10">
    <location>
        <begin position="108"/>
        <end position="122"/>
    </location>
</feature>
<dbReference type="InterPro" id="IPR000504">
    <property type="entry name" value="RRM_dom"/>
</dbReference>
<feature type="domain" description="RRM" evidence="11">
    <location>
        <begin position="1"/>
        <end position="50"/>
    </location>
</feature>
<evidence type="ECO:0000256" key="10">
    <source>
        <dbReference type="SAM" id="MobiDB-lite"/>
    </source>
</evidence>
<dbReference type="Pfam" id="PF00076">
    <property type="entry name" value="RRM_1"/>
    <property type="match status" value="1"/>
</dbReference>
<evidence type="ECO:0000256" key="2">
    <source>
        <dbReference type="ARBA" id="ARBA00002388"/>
    </source>
</evidence>
<reference evidence="12 13" key="1">
    <citation type="journal article" date="2016" name="Mol. Biol. Evol.">
        <title>Genome-Wide Survey of Gut Fungi (Harpellales) Reveals the First Horizontally Transferred Ubiquitin Gene from a Mosquito Host.</title>
        <authorList>
            <person name="Wang Y."/>
            <person name="White M.M."/>
            <person name="Kvist S."/>
            <person name="Moncalvo J.M."/>
        </authorList>
    </citation>
    <scope>NUCLEOTIDE SEQUENCE [LARGE SCALE GENOMIC DNA]</scope>
    <source>
        <strain evidence="12 13">ALG-7-W6</strain>
    </source>
</reference>
<evidence type="ECO:0000256" key="3">
    <source>
        <dbReference type="ARBA" id="ARBA00004123"/>
    </source>
</evidence>
<dbReference type="PANTHER" id="PTHR45843">
    <property type="entry name" value="PEPTIDYL-PROLYL CIS-TRANS ISOMERASE-LIKE 4"/>
    <property type="match status" value="1"/>
</dbReference>
<dbReference type="InterPro" id="IPR035542">
    <property type="entry name" value="CRIP"/>
</dbReference>
<evidence type="ECO:0000256" key="4">
    <source>
        <dbReference type="ARBA" id="ARBA00010739"/>
    </source>
</evidence>
<comment type="function">
    <text evidence="2">PPIases accelerate the folding of proteins. It catalyzes the cis-trans isomerization of proline imidic peptide bonds in oligopeptides.</text>
</comment>
<dbReference type="InterPro" id="IPR012677">
    <property type="entry name" value="Nucleotide-bd_a/b_plait_sf"/>
</dbReference>
<keyword evidence="8" id="KW-0539">Nucleus</keyword>
<evidence type="ECO:0000259" key="11">
    <source>
        <dbReference type="PROSITE" id="PS50102"/>
    </source>
</evidence>
<dbReference type="Proteomes" id="UP000187455">
    <property type="component" value="Unassembled WGS sequence"/>
</dbReference>
<keyword evidence="6" id="KW-0697">Rotamase</keyword>
<evidence type="ECO:0000256" key="7">
    <source>
        <dbReference type="ARBA" id="ARBA00023235"/>
    </source>
</evidence>
<evidence type="ECO:0000256" key="9">
    <source>
        <dbReference type="PROSITE-ProRule" id="PRU00176"/>
    </source>
</evidence>
<name>A0A1R0H088_9FUNG</name>
<evidence type="ECO:0000313" key="12">
    <source>
        <dbReference type="EMBL" id="OLY82545.1"/>
    </source>
</evidence>
<comment type="catalytic activity">
    <reaction evidence="1">
        <text>[protein]-peptidylproline (omega=180) = [protein]-peptidylproline (omega=0)</text>
        <dbReference type="Rhea" id="RHEA:16237"/>
        <dbReference type="Rhea" id="RHEA-COMP:10747"/>
        <dbReference type="Rhea" id="RHEA-COMP:10748"/>
        <dbReference type="ChEBI" id="CHEBI:83833"/>
        <dbReference type="ChEBI" id="CHEBI:83834"/>
        <dbReference type="EC" id="5.2.1.8"/>
    </reaction>
</comment>
<dbReference type="SUPFAM" id="SSF54928">
    <property type="entry name" value="RNA-binding domain, RBD"/>
    <property type="match status" value="1"/>
</dbReference>
<evidence type="ECO:0000256" key="8">
    <source>
        <dbReference type="ARBA" id="ARBA00023242"/>
    </source>
</evidence>
<dbReference type="InterPro" id="IPR035979">
    <property type="entry name" value="RBD_domain_sf"/>
</dbReference>
<dbReference type="GO" id="GO:0003755">
    <property type="term" value="F:peptidyl-prolyl cis-trans isomerase activity"/>
    <property type="evidence" value="ECO:0007669"/>
    <property type="project" value="UniProtKB-KW"/>
</dbReference>
<comment type="subcellular location">
    <subcellularLocation>
        <location evidence="3">Nucleus</location>
    </subcellularLocation>
</comment>
<dbReference type="GO" id="GO:0003723">
    <property type="term" value="F:RNA binding"/>
    <property type="evidence" value="ECO:0007669"/>
    <property type="project" value="UniProtKB-UniRule"/>
</dbReference>
<dbReference type="GO" id="GO:0005634">
    <property type="term" value="C:nucleus"/>
    <property type="evidence" value="ECO:0007669"/>
    <property type="project" value="UniProtKB-SubCell"/>
</dbReference>
<keyword evidence="13" id="KW-1185">Reference proteome</keyword>
<comment type="similarity">
    <text evidence="4">Belongs to the cyclophilin-type PPIase family. PPIL4 subfamily.</text>
</comment>
<organism evidence="12 13">
    <name type="scientific">Smittium mucronatum</name>
    <dbReference type="NCBI Taxonomy" id="133383"/>
    <lineage>
        <taxon>Eukaryota</taxon>
        <taxon>Fungi</taxon>
        <taxon>Fungi incertae sedis</taxon>
        <taxon>Zoopagomycota</taxon>
        <taxon>Kickxellomycotina</taxon>
        <taxon>Harpellomycetes</taxon>
        <taxon>Harpellales</taxon>
        <taxon>Legeriomycetaceae</taxon>
        <taxon>Smittium</taxon>
    </lineage>
</organism>
<dbReference type="EMBL" id="LSSL01001432">
    <property type="protein sequence ID" value="OLY82545.1"/>
    <property type="molecule type" value="Genomic_DNA"/>
</dbReference>
<feature type="region of interest" description="Disordered" evidence="10">
    <location>
        <begin position="95"/>
        <end position="235"/>
    </location>
</feature>
<comment type="caution">
    <text evidence="12">The sequence shown here is derived from an EMBL/GenBank/DDBJ whole genome shotgun (WGS) entry which is preliminary data.</text>
</comment>
<sequence length="235" mass="27709">CEIVADAKTGESLGYAFIEFVDKSACEEAFFKMDNVLIDDRRIKVDFSQSVSRLHYPYPQPNGVRVGSAPSVGGDSSLQEFSRYRYSSQKRGTGYEMVFGHDRPGPSSPSQSLSPNESSPASYKNSAQKRDDSCRNHKQNDDSYRNHKYNDRYKDQSSRRDRDSYRDYRYNSSSRYKDRNGSKDRTNSHDRNESTKYNRKSRSKDTHRVRDRDRDEDDYRTKRHDRDTDRRRRRD</sequence>
<dbReference type="OrthoDB" id="2083at2759"/>
<feature type="compositionally biased region" description="Basic and acidic residues" evidence="10">
    <location>
        <begin position="203"/>
        <end position="235"/>
    </location>
</feature>
<protein>
    <recommendedName>
        <fullName evidence="5">peptidylprolyl isomerase</fullName>
        <ecNumber evidence="5">5.2.1.8</ecNumber>
    </recommendedName>
</protein>
<keyword evidence="7 12" id="KW-0413">Isomerase</keyword>
<dbReference type="EC" id="5.2.1.8" evidence="5"/>
<dbReference type="AlphaFoldDB" id="A0A1R0H088"/>
<feature type="compositionally biased region" description="Basic and acidic residues" evidence="10">
    <location>
        <begin position="128"/>
        <end position="196"/>
    </location>
</feature>
<dbReference type="STRING" id="133383.A0A1R0H088"/>